<name>A0ACB8S8N4_9AGAM</name>
<evidence type="ECO:0000313" key="1">
    <source>
        <dbReference type="EMBL" id="KAI0052148.1"/>
    </source>
</evidence>
<keyword evidence="2" id="KW-1185">Reference proteome</keyword>
<dbReference type="Proteomes" id="UP000814033">
    <property type="component" value="Unassembled WGS sequence"/>
</dbReference>
<dbReference type="EMBL" id="MU275847">
    <property type="protein sequence ID" value="KAI0052148.1"/>
    <property type="molecule type" value="Genomic_DNA"/>
</dbReference>
<sequence>MSGPAILHAVAPGARTPVFSSLIWSLSSSASSSHPAFTNASASTSLLRAKRVPRVAPIATLVTMKSLGGVRGMSMARRMQKPLDQLPEAEALERLSTLVDNEHKQPHDPWASPMETLDVQIPPPLFDKHLGIKDSLLASFQNFAKNAISMRELADASSFPHLKKSSKWSPQIFRARSTSETVWLAPWRDEFLDIYRRAYTAAAANDKKASRRYTTPEFGASLREALPIHPGKTYTYKWKLHDVIKPPRIESVRATNGHWGRAEPVTGNRLFVNVLVRFESTQTLHVFDAKTGALVNGVGVTAPRRVLEYLVFEKRLWYENPWVIRERMYESSS</sequence>
<protein>
    <submittedName>
        <fullName evidence="1">Uncharacterized protein</fullName>
    </submittedName>
</protein>
<proteinExistence type="predicted"/>
<reference evidence="1" key="2">
    <citation type="journal article" date="2022" name="New Phytol.">
        <title>Evolutionary transition to the ectomycorrhizal habit in the genomes of a hyperdiverse lineage of mushroom-forming fungi.</title>
        <authorList>
            <person name="Looney B."/>
            <person name="Miyauchi S."/>
            <person name="Morin E."/>
            <person name="Drula E."/>
            <person name="Courty P.E."/>
            <person name="Kohler A."/>
            <person name="Kuo A."/>
            <person name="LaButti K."/>
            <person name="Pangilinan J."/>
            <person name="Lipzen A."/>
            <person name="Riley R."/>
            <person name="Andreopoulos W."/>
            <person name="He G."/>
            <person name="Johnson J."/>
            <person name="Nolan M."/>
            <person name="Tritt A."/>
            <person name="Barry K.W."/>
            <person name="Grigoriev I.V."/>
            <person name="Nagy L.G."/>
            <person name="Hibbett D."/>
            <person name="Henrissat B."/>
            <person name="Matheny P.B."/>
            <person name="Labbe J."/>
            <person name="Martin F.M."/>
        </authorList>
    </citation>
    <scope>NUCLEOTIDE SEQUENCE</scope>
    <source>
        <strain evidence="1">FP105234-sp</strain>
    </source>
</reference>
<organism evidence="1 2">
    <name type="scientific">Auriscalpium vulgare</name>
    <dbReference type="NCBI Taxonomy" id="40419"/>
    <lineage>
        <taxon>Eukaryota</taxon>
        <taxon>Fungi</taxon>
        <taxon>Dikarya</taxon>
        <taxon>Basidiomycota</taxon>
        <taxon>Agaricomycotina</taxon>
        <taxon>Agaricomycetes</taxon>
        <taxon>Russulales</taxon>
        <taxon>Auriscalpiaceae</taxon>
        <taxon>Auriscalpium</taxon>
    </lineage>
</organism>
<evidence type="ECO:0000313" key="2">
    <source>
        <dbReference type="Proteomes" id="UP000814033"/>
    </source>
</evidence>
<gene>
    <name evidence="1" type="ORF">FA95DRAFT_1602106</name>
</gene>
<comment type="caution">
    <text evidence="1">The sequence shown here is derived from an EMBL/GenBank/DDBJ whole genome shotgun (WGS) entry which is preliminary data.</text>
</comment>
<reference evidence="1" key="1">
    <citation type="submission" date="2021-02" db="EMBL/GenBank/DDBJ databases">
        <authorList>
            <consortium name="DOE Joint Genome Institute"/>
            <person name="Ahrendt S."/>
            <person name="Looney B.P."/>
            <person name="Miyauchi S."/>
            <person name="Morin E."/>
            <person name="Drula E."/>
            <person name="Courty P.E."/>
            <person name="Chicoki N."/>
            <person name="Fauchery L."/>
            <person name="Kohler A."/>
            <person name="Kuo A."/>
            <person name="Labutti K."/>
            <person name="Pangilinan J."/>
            <person name="Lipzen A."/>
            <person name="Riley R."/>
            <person name="Andreopoulos W."/>
            <person name="He G."/>
            <person name="Johnson J."/>
            <person name="Barry K.W."/>
            <person name="Grigoriev I.V."/>
            <person name="Nagy L."/>
            <person name="Hibbett D."/>
            <person name="Henrissat B."/>
            <person name="Matheny P.B."/>
            <person name="Labbe J."/>
            <person name="Martin F."/>
        </authorList>
    </citation>
    <scope>NUCLEOTIDE SEQUENCE</scope>
    <source>
        <strain evidence="1">FP105234-sp</strain>
    </source>
</reference>
<accession>A0ACB8S8N4</accession>